<proteinExistence type="predicted"/>
<evidence type="ECO:0000256" key="2">
    <source>
        <dbReference type="SAM" id="SignalP"/>
    </source>
</evidence>
<dbReference type="PANTHER" id="PTHR33376">
    <property type="match status" value="1"/>
</dbReference>
<dbReference type="RefSeq" id="WP_113269274.1">
    <property type="nucleotide sequence ID" value="NZ_QNTU01000004.1"/>
</dbReference>
<keyword evidence="4" id="KW-1185">Reference proteome</keyword>
<gene>
    <name evidence="3" type="ORF">DQ400_08000</name>
</gene>
<evidence type="ECO:0000313" key="3">
    <source>
        <dbReference type="EMBL" id="RBI67622.1"/>
    </source>
</evidence>
<accession>A0A365TPP8</accession>
<dbReference type="NCBIfam" id="NF037995">
    <property type="entry name" value="TRAP_S1"/>
    <property type="match status" value="1"/>
</dbReference>
<dbReference type="AlphaFoldDB" id="A0A365TPP8"/>
<reference evidence="4" key="1">
    <citation type="submission" date="2018-06" db="EMBL/GenBank/DDBJ databases">
        <title>Whole genome sequencing of four bacterial strains from South Shetland trench revealing bio-synthetic gene clusters.</title>
        <authorList>
            <person name="Abdel-Mageed W.M."/>
            <person name="Lehri B."/>
            <person name="Jarmusch S."/>
            <person name="Miranda K."/>
            <person name="Goodfellow M."/>
            <person name="Jaspars M."/>
            <person name="Karlyshev A.V."/>
        </authorList>
    </citation>
    <scope>NUCLEOTIDE SEQUENCE [LARGE SCALE GENOMIC DNA]</scope>
    <source>
        <strain evidence="4">SST4</strain>
    </source>
</reference>
<organism evidence="3 4">
    <name type="scientific">Vreelandella sulfidaeris</name>
    <dbReference type="NCBI Taxonomy" id="115553"/>
    <lineage>
        <taxon>Bacteria</taxon>
        <taxon>Pseudomonadati</taxon>
        <taxon>Pseudomonadota</taxon>
        <taxon>Gammaproteobacteria</taxon>
        <taxon>Oceanospirillales</taxon>
        <taxon>Halomonadaceae</taxon>
        <taxon>Vreelandella</taxon>
    </lineage>
</organism>
<dbReference type="Pfam" id="PF03480">
    <property type="entry name" value="DctP"/>
    <property type="match status" value="1"/>
</dbReference>
<dbReference type="GO" id="GO:0030246">
    <property type="term" value="F:carbohydrate binding"/>
    <property type="evidence" value="ECO:0007669"/>
    <property type="project" value="TreeGrafter"/>
</dbReference>
<dbReference type="Gene3D" id="3.40.190.170">
    <property type="entry name" value="Bacterial extracellular solute-binding protein, family 7"/>
    <property type="match status" value="1"/>
</dbReference>
<dbReference type="GO" id="GO:0055085">
    <property type="term" value="P:transmembrane transport"/>
    <property type="evidence" value="ECO:0007669"/>
    <property type="project" value="InterPro"/>
</dbReference>
<name>A0A365TPP8_9GAMM</name>
<evidence type="ECO:0000256" key="1">
    <source>
        <dbReference type="ARBA" id="ARBA00022729"/>
    </source>
</evidence>
<dbReference type="InterPro" id="IPR038404">
    <property type="entry name" value="TRAP_DctP_sf"/>
</dbReference>
<keyword evidence="1 2" id="KW-0732">Signal</keyword>
<dbReference type="EMBL" id="QNTU01000004">
    <property type="protein sequence ID" value="RBI67622.1"/>
    <property type="molecule type" value="Genomic_DNA"/>
</dbReference>
<dbReference type="OrthoDB" id="8690069at2"/>
<dbReference type="InterPro" id="IPR018389">
    <property type="entry name" value="DctP_fam"/>
</dbReference>
<evidence type="ECO:0000313" key="4">
    <source>
        <dbReference type="Proteomes" id="UP000252204"/>
    </source>
</evidence>
<feature type="signal peptide" evidence="2">
    <location>
        <begin position="1"/>
        <end position="38"/>
    </location>
</feature>
<sequence>MRNQLVLTQTTLNHRSSLKHLISACLIGSALMAGNSFAAATINLSYNGAPDPEKNAVHVFAENLKTLVNEKTDGEIQLELYPNSMLGEEEERMEQTMNTPMLNVASFAGVSPLVDEIFVSAIPFLFDDFAAARSFFDEGEYWQEVSSTLQERAGIDMLAVVEEGGFLAFTNNERPISHPDDFEGLRFRAMDPSQVALYESFGASGTPIPWTETYMALRTGVADGQMNPPMYIILGSLYEVQDYLTLANIQYSNQFLVGNSDMIAGWDDELRSAFMEAVDEANHNAREHNEEQVEARIAYLEEQGMEVIRPSEEELTAFRDIGQPAYLEWLEERDIEQRWIDMALEDAGMSELLD</sequence>
<protein>
    <submittedName>
        <fullName evidence="3">TRAP transporter substrate-binding protein DctP</fullName>
    </submittedName>
</protein>
<dbReference type="PANTHER" id="PTHR33376:SF18">
    <property type="entry name" value="2,3-DIKETO-L-GULONATE-BINDING PERIPLASMIC PROTEIN YIAO"/>
    <property type="match status" value="1"/>
</dbReference>
<dbReference type="Proteomes" id="UP000252204">
    <property type="component" value="Unassembled WGS sequence"/>
</dbReference>
<dbReference type="CDD" id="cd13677">
    <property type="entry name" value="PBP2_TRAP_SBP_like_6"/>
    <property type="match status" value="1"/>
</dbReference>
<comment type="caution">
    <text evidence="3">The sequence shown here is derived from an EMBL/GenBank/DDBJ whole genome shotgun (WGS) entry which is preliminary data.</text>
</comment>
<feature type="chain" id="PRO_5017024582" evidence="2">
    <location>
        <begin position="39"/>
        <end position="354"/>
    </location>
</feature>